<reference evidence="1 2" key="2">
    <citation type="submission" date="2018-11" db="EMBL/GenBank/DDBJ databases">
        <authorList>
            <consortium name="Pathogen Informatics"/>
        </authorList>
    </citation>
    <scope>NUCLEOTIDE SEQUENCE [LARGE SCALE GENOMIC DNA]</scope>
    <source>
        <strain evidence="1 2">Costa Rica</strain>
    </source>
</reference>
<gene>
    <name evidence="1" type="ORF">ACOC_LOCUS5142</name>
</gene>
<protein>
    <submittedName>
        <fullName evidence="1 3">Uncharacterized protein</fullName>
    </submittedName>
</protein>
<name>A0A0R3PKK6_ANGCS</name>
<dbReference type="EMBL" id="UYYA01003851">
    <property type="protein sequence ID" value="VDM56727.1"/>
    <property type="molecule type" value="Genomic_DNA"/>
</dbReference>
<organism evidence="3">
    <name type="scientific">Angiostrongylus costaricensis</name>
    <name type="common">Nematode worm</name>
    <dbReference type="NCBI Taxonomy" id="334426"/>
    <lineage>
        <taxon>Eukaryota</taxon>
        <taxon>Metazoa</taxon>
        <taxon>Ecdysozoa</taxon>
        <taxon>Nematoda</taxon>
        <taxon>Chromadorea</taxon>
        <taxon>Rhabditida</taxon>
        <taxon>Rhabditina</taxon>
        <taxon>Rhabditomorpha</taxon>
        <taxon>Strongyloidea</taxon>
        <taxon>Metastrongylidae</taxon>
        <taxon>Angiostrongylus</taxon>
    </lineage>
</organism>
<proteinExistence type="predicted"/>
<dbReference type="Proteomes" id="UP000267027">
    <property type="component" value="Unassembled WGS sequence"/>
</dbReference>
<keyword evidence="2" id="KW-1185">Reference proteome</keyword>
<dbReference type="WBParaSite" id="ACOC_0000514101-mRNA-1">
    <property type="protein sequence ID" value="ACOC_0000514101-mRNA-1"/>
    <property type="gene ID" value="ACOC_0000514101"/>
</dbReference>
<dbReference type="AlphaFoldDB" id="A0A0R3PKK6"/>
<evidence type="ECO:0000313" key="3">
    <source>
        <dbReference type="WBParaSite" id="ACOC_0000514101-mRNA-1"/>
    </source>
</evidence>
<reference evidence="3" key="1">
    <citation type="submission" date="2017-02" db="UniProtKB">
        <authorList>
            <consortium name="WormBaseParasite"/>
        </authorList>
    </citation>
    <scope>IDENTIFICATION</scope>
</reference>
<accession>A0A0R3PKK6</accession>
<sequence>MAIPILPYSDNIRRIHTRPSYHMHSIASKRCLVRSNAWGIRQVLINDNNFNL</sequence>
<evidence type="ECO:0000313" key="1">
    <source>
        <dbReference type="EMBL" id="VDM56727.1"/>
    </source>
</evidence>
<evidence type="ECO:0000313" key="2">
    <source>
        <dbReference type="Proteomes" id="UP000267027"/>
    </source>
</evidence>